<dbReference type="PANTHER" id="PTHR32322">
    <property type="entry name" value="INNER MEMBRANE TRANSPORTER"/>
    <property type="match status" value="1"/>
</dbReference>
<evidence type="ECO:0000256" key="7">
    <source>
        <dbReference type="SAM" id="Phobius"/>
    </source>
</evidence>
<evidence type="ECO:0000256" key="6">
    <source>
        <dbReference type="SAM" id="MobiDB-lite"/>
    </source>
</evidence>
<dbReference type="InterPro" id="IPR000620">
    <property type="entry name" value="EamA_dom"/>
</dbReference>
<evidence type="ECO:0000256" key="2">
    <source>
        <dbReference type="ARBA" id="ARBA00007362"/>
    </source>
</evidence>
<accession>A0ABP8J7R3</accession>
<evidence type="ECO:0000256" key="3">
    <source>
        <dbReference type="ARBA" id="ARBA00022692"/>
    </source>
</evidence>
<evidence type="ECO:0000256" key="4">
    <source>
        <dbReference type="ARBA" id="ARBA00022989"/>
    </source>
</evidence>
<feature type="transmembrane region" description="Helical" evidence="7">
    <location>
        <begin position="42"/>
        <end position="60"/>
    </location>
</feature>
<evidence type="ECO:0000313" key="10">
    <source>
        <dbReference type="Proteomes" id="UP001500635"/>
    </source>
</evidence>
<keyword evidence="4 7" id="KW-1133">Transmembrane helix</keyword>
<keyword evidence="10" id="KW-1185">Reference proteome</keyword>
<reference evidence="10" key="1">
    <citation type="journal article" date="2019" name="Int. J. Syst. Evol. Microbiol.">
        <title>The Global Catalogue of Microorganisms (GCM) 10K type strain sequencing project: providing services to taxonomists for standard genome sequencing and annotation.</title>
        <authorList>
            <consortium name="The Broad Institute Genomics Platform"/>
            <consortium name="The Broad Institute Genome Sequencing Center for Infectious Disease"/>
            <person name="Wu L."/>
            <person name="Ma J."/>
        </authorList>
    </citation>
    <scope>NUCLEOTIDE SEQUENCE [LARGE SCALE GENOMIC DNA]</scope>
    <source>
        <strain evidence="10">JCM 17688</strain>
    </source>
</reference>
<dbReference type="Pfam" id="PF00892">
    <property type="entry name" value="EamA"/>
    <property type="match status" value="2"/>
</dbReference>
<evidence type="ECO:0000313" key="9">
    <source>
        <dbReference type="EMBL" id="GAA4386531.1"/>
    </source>
</evidence>
<feature type="transmembrane region" description="Helical" evidence="7">
    <location>
        <begin position="16"/>
        <end position="36"/>
    </location>
</feature>
<dbReference type="PANTHER" id="PTHR32322:SF9">
    <property type="entry name" value="AMINO-ACID METABOLITE EFFLUX PUMP-RELATED"/>
    <property type="match status" value="1"/>
</dbReference>
<feature type="region of interest" description="Disordered" evidence="6">
    <location>
        <begin position="302"/>
        <end position="324"/>
    </location>
</feature>
<feature type="transmembrane region" description="Helical" evidence="7">
    <location>
        <begin position="280"/>
        <end position="300"/>
    </location>
</feature>
<gene>
    <name evidence="9" type="ORF">GCM10023147_09900</name>
</gene>
<keyword evidence="5 7" id="KW-0472">Membrane</keyword>
<dbReference type="EMBL" id="BAABFR010000010">
    <property type="protein sequence ID" value="GAA4386531.1"/>
    <property type="molecule type" value="Genomic_DNA"/>
</dbReference>
<feature type="compositionally biased region" description="Pro residues" evidence="6">
    <location>
        <begin position="315"/>
        <end position="324"/>
    </location>
</feature>
<comment type="similarity">
    <text evidence="2">Belongs to the EamA transporter family.</text>
</comment>
<organism evidence="9 10">
    <name type="scientific">Tsukamurella soli</name>
    <dbReference type="NCBI Taxonomy" id="644556"/>
    <lineage>
        <taxon>Bacteria</taxon>
        <taxon>Bacillati</taxon>
        <taxon>Actinomycetota</taxon>
        <taxon>Actinomycetes</taxon>
        <taxon>Mycobacteriales</taxon>
        <taxon>Tsukamurellaceae</taxon>
        <taxon>Tsukamurella</taxon>
    </lineage>
</organism>
<dbReference type="Proteomes" id="UP001500635">
    <property type="component" value="Unassembled WGS sequence"/>
</dbReference>
<comment type="subcellular location">
    <subcellularLocation>
        <location evidence="1">Membrane</location>
        <topology evidence="1">Multi-pass membrane protein</topology>
    </subcellularLocation>
</comment>
<dbReference type="SUPFAM" id="SSF103481">
    <property type="entry name" value="Multidrug resistance efflux transporter EmrE"/>
    <property type="match status" value="2"/>
</dbReference>
<evidence type="ECO:0000256" key="5">
    <source>
        <dbReference type="ARBA" id="ARBA00023136"/>
    </source>
</evidence>
<proteinExistence type="inferred from homology"/>
<evidence type="ECO:0000256" key="1">
    <source>
        <dbReference type="ARBA" id="ARBA00004141"/>
    </source>
</evidence>
<dbReference type="InterPro" id="IPR050638">
    <property type="entry name" value="AA-Vitamin_Transporters"/>
</dbReference>
<sequence length="324" mass="33406">MVRSAKLVSMIPRDRLVALSVVVLWGLNFLAIHYSLDYFPPFFLGALRFLVIAVPVVLFVPRPQVPVRWLVLYGVGFGTLQFVCLFLAMHLGMPTGLASLVLQSSAPFTVVLGALLLHERMTVRQIVGICVAVGGMALIVIDRAGHSAAAGVVPVLLTVAGGLGWAFGNLGNRLAKPADPLSFTLWMSVVPPLPMLVLSAAVEGPTTGWVALWHSPSSTAGLVALGGLAYTVLLGTIAGSGLWSHLMTRYPSSTVAPVSLLVPVVGIAASAVVLGERPTALALAGAVVVLGGCLAGLTGARRTPSAAPAGESVQLPPPSAPARA</sequence>
<feature type="transmembrane region" description="Helical" evidence="7">
    <location>
        <begin position="222"/>
        <end position="243"/>
    </location>
</feature>
<comment type="caution">
    <text evidence="9">The sequence shown here is derived from an EMBL/GenBank/DDBJ whole genome shotgun (WGS) entry which is preliminary data.</text>
</comment>
<name>A0ABP8J7R3_9ACTN</name>
<feature type="transmembrane region" description="Helical" evidence="7">
    <location>
        <begin position="97"/>
        <end position="116"/>
    </location>
</feature>
<feature type="transmembrane region" description="Helical" evidence="7">
    <location>
        <begin position="147"/>
        <end position="168"/>
    </location>
</feature>
<dbReference type="Gene3D" id="1.10.3730.20">
    <property type="match status" value="1"/>
</dbReference>
<feature type="domain" description="EamA" evidence="8">
    <location>
        <begin position="16"/>
        <end position="140"/>
    </location>
</feature>
<protein>
    <submittedName>
        <fullName evidence="9">EamA family transporter</fullName>
    </submittedName>
</protein>
<feature type="transmembrane region" description="Helical" evidence="7">
    <location>
        <begin position="67"/>
        <end position="91"/>
    </location>
</feature>
<evidence type="ECO:0000259" key="8">
    <source>
        <dbReference type="Pfam" id="PF00892"/>
    </source>
</evidence>
<feature type="transmembrane region" description="Helical" evidence="7">
    <location>
        <begin position="255"/>
        <end position="274"/>
    </location>
</feature>
<feature type="transmembrane region" description="Helical" evidence="7">
    <location>
        <begin position="180"/>
        <end position="202"/>
    </location>
</feature>
<dbReference type="InterPro" id="IPR037185">
    <property type="entry name" value="EmrE-like"/>
</dbReference>
<feature type="transmembrane region" description="Helical" evidence="7">
    <location>
        <begin position="123"/>
        <end position="141"/>
    </location>
</feature>
<keyword evidence="3 7" id="KW-0812">Transmembrane</keyword>
<feature type="domain" description="EamA" evidence="8">
    <location>
        <begin position="155"/>
        <end position="294"/>
    </location>
</feature>